<dbReference type="PANTHER" id="PTHR33204">
    <property type="entry name" value="TRANSCRIPTIONAL REGULATOR, MARR FAMILY"/>
    <property type="match status" value="1"/>
</dbReference>
<dbReference type="EMBL" id="JAPTGB010000004">
    <property type="protein sequence ID" value="MCZ0860094.1"/>
    <property type="molecule type" value="Genomic_DNA"/>
</dbReference>
<dbReference type="InterPro" id="IPR036390">
    <property type="entry name" value="WH_DNA-bd_sf"/>
</dbReference>
<feature type="domain" description="HTH hxlR-type" evidence="4">
    <location>
        <begin position="10"/>
        <end position="114"/>
    </location>
</feature>
<evidence type="ECO:0000313" key="5">
    <source>
        <dbReference type="EMBL" id="MCZ0860094.1"/>
    </source>
</evidence>
<reference evidence="5" key="1">
    <citation type="submission" date="2022-12" db="EMBL/GenBank/DDBJ databases">
        <title>Isolation and characterisation of novel Methanocorpusculum spp. from native Australian herbivores indicates the genus is ancestrally host-associated.</title>
        <authorList>
            <person name="Volmer J.G."/>
            <person name="Soo R.M."/>
            <person name="Evans P.N."/>
            <person name="Hoedt E.C."/>
            <person name="Astorga Alsina A.L."/>
            <person name="Woodcroft B.J."/>
            <person name="Tyson G.W."/>
            <person name="Hugenholtz P."/>
            <person name="Morrison M."/>
        </authorList>
    </citation>
    <scope>NUCLEOTIDE SEQUENCE</scope>
    <source>
        <strain evidence="5">MG</strain>
    </source>
</reference>
<keyword evidence="3" id="KW-0804">Transcription</keyword>
<dbReference type="Proteomes" id="UP001141422">
    <property type="component" value="Unassembled WGS sequence"/>
</dbReference>
<organism evidence="5 6">
    <name type="scientific">Methanocorpusculum petauri</name>
    <dbReference type="NCBI Taxonomy" id="3002863"/>
    <lineage>
        <taxon>Archaea</taxon>
        <taxon>Methanobacteriati</taxon>
        <taxon>Methanobacteriota</taxon>
        <taxon>Stenosarchaea group</taxon>
        <taxon>Methanomicrobia</taxon>
        <taxon>Methanomicrobiales</taxon>
        <taxon>Methanocorpusculaceae</taxon>
        <taxon>Methanocorpusculum</taxon>
    </lineage>
</organism>
<name>A0ABT4IEC6_9EURY</name>
<keyword evidence="1" id="KW-0805">Transcription regulation</keyword>
<dbReference type="PANTHER" id="PTHR33204:SF29">
    <property type="entry name" value="TRANSCRIPTIONAL REGULATOR"/>
    <property type="match status" value="1"/>
</dbReference>
<keyword evidence="2" id="KW-0238">DNA-binding</keyword>
<dbReference type="Pfam" id="PF01638">
    <property type="entry name" value="HxlR"/>
    <property type="match status" value="1"/>
</dbReference>
<comment type="caution">
    <text evidence="5">The sequence shown here is derived from an EMBL/GenBank/DDBJ whole genome shotgun (WGS) entry which is preliminary data.</text>
</comment>
<dbReference type="InterPro" id="IPR002577">
    <property type="entry name" value="HTH_HxlR"/>
</dbReference>
<sequence>MDQTAVTENKPKYMTGIDAAVSIISGKWKTLILYQLEDGTLRYSQILNGMRYGITQRMLTKELRELEETGLISRTVYPEVPPRVEYSLTAKGRSLMPILDQLCTWGCRNMADQLEHNCDAECEEQAE</sequence>
<protein>
    <submittedName>
        <fullName evidence="5">Helix-turn-helix domain-containing protein</fullName>
    </submittedName>
</protein>
<keyword evidence="6" id="KW-1185">Reference proteome</keyword>
<dbReference type="PROSITE" id="PS51118">
    <property type="entry name" value="HTH_HXLR"/>
    <property type="match status" value="1"/>
</dbReference>
<evidence type="ECO:0000256" key="2">
    <source>
        <dbReference type="ARBA" id="ARBA00023125"/>
    </source>
</evidence>
<dbReference type="InterPro" id="IPR036388">
    <property type="entry name" value="WH-like_DNA-bd_sf"/>
</dbReference>
<evidence type="ECO:0000256" key="3">
    <source>
        <dbReference type="ARBA" id="ARBA00023163"/>
    </source>
</evidence>
<evidence type="ECO:0000259" key="4">
    <source>
        <dbReference type="PROSITE" id="PS51118"/>
    </source>
</evidence>
<proteinExistence type="predicted"/>
<evidence type="ECO:0000256" key="1">
    <source>
        <dbReference type="ARBA" id="ARBA00023015"/>
    </source>
</evidence>
<dbReference type="SUPFAM" id="SSF46785">
    <property type="entry name" value="Winged helix' DNA-binding domain"/>
    <property type="match status" value="1"/>
</dbReference>
<accession>A0ABT4IEC6</accession>
<gene>
    <name evidence="5" type="ORF">O0S10_02470</name>
</gene>
<dbReference type="Gene3D" id="1.10.10.10">
    <property type="entry name" value="Winged helix-like DNA-binding domain superfamily/Winged helix DNA-binding domain"/>
    <property type="match status" value="1"/>
</dbReference>
<evidence type="ECO:0000313" key="6">
    <source>
        <dbReference type="Proteomes" id="UP001141422"/>
    </source>
</evidence>